<dbReference type="RefSeq" id="WP_184965190.1">
    <property type="nucleotide sequence ID" value="NZ_JACHIN010000006.1"/>
</dbReference>
<feature type="compositionally biased region" description="Low complexity" evidence="2">
    <location>
        <begin position="130"/>
        <end position="139"/>
    </location>
</feature>
<dbReference type="CDD" id="cd01282">
    <property type="entry name" value="HTH_MerR-like_sg3"/>
    <property type="match status" value="1"/>
</dbReference>
<evidence type="ECO:0000313" key="4">
    <source>
        <dbReference type="EMBL" id="MBB5079528.1"/>
    </source>
</evidence>
<dbReference type="Proteomes" id="UP000568380">
    <property type="component" value="Unassembled WGS sequence"/>
</dbReference>
<dbReference type="SUPFAM" id="SSF46955">
    <property type="entry name" value="Putative DNA-binding domain"/>
    <property type="match status" value="1"/>
</dbReference>
<proteinExistence type="predicted"/>
<dbReference type="InterPro" id="IPR000551">
    <property type="entry name" value="MerR-type_HTH_dom"/>
</dbReference>
<dbReference type="InterPro" id="IPR009061">
    <property type="entry name" value="DNA-bd_dom_put_sf"/>
</dbReference>
<comment type="caution">
    <text evidence="4">The sequence shown here is derived from an EMBL/GenBank/DDBJ whole genome shotgun (WGS) entry which is preliminary data.</text>
</comment>
<organism evidence="4 5">
    <name type="scientific">Nonomuraea endophytica</name>
    <dbReference type="NCBI Taxonomy" id="714136"/>
    <lineage>
        <taxon>Bacteria</taxon>
        <taxon>Bacillati</taxon>
        <taxon>Actinomycetota</taxon>
        <taxon>Actinomycetes</taxon>
        <taxon>Streptosporangiales</taxon>
        <taxon>Streptosporangiaceae</taxon>
        <taxon>Nonomuraea</taxon>
    </lineage>
</organism>
<dbReference type="PANTHER" id="PTHR30204">
    <property type="entry name" value="REDOX-CYCLING DRUG-SENSING TRANSCRIPTIONAL ACTIVATOR SOXR"/>
    <property type="match status" value="1"/>
</dbReference>
<dbReference type="SMART" id="SM00422">
    <property type="entry name" value="HTH_MERR"/>
    <property type="match status" value="1"/>
</dbReference>
<keyword evidence="5" id="KW-1185">Reference proteome</keyword>
<gene>
    <name evidence="4" type="ORF">HNR40_005014</name>
</gene>
<feature type="region of interest" description="Disordered" evidence="2">
    <location>
        <begin position="126"/>
        <end position="153"/>
    </location>
</feature>
<dbReference type="InterPro" id="IPR047057">
    <property type="entry name" value="MerR_fam"/>
</dbReference>
<evidence type="ECO:0000313" key="5">
    <source>
        <dbReference type="Proteomes" id="UP000568380"/>
    </source>
</evidence>
<evidence type="ECO:0000256" key="1">
    <source>
        <dbReference type="ARBA" id="ARBA00023125"/>
    </source>
</evidence>
<protein>
    <submittedName>
        <fullName evidence="4">DNA-binding transcriptional MerR regulator</fullName>
    </submittedName>
</protein>
<sequence length="153" mass="16183">MRIGELAARSGVSVRALRYYEEQGLLKADRSESGQRHYPASAADRVELIQTLYSAGLSSRTVAELLPCVDAKVSTPESRARLAAERDRINAQIAALARTRDNLDAVIASTGSPASGCAVIADHDVAARPGSGSTSRTRSVTPKTSAHYQGSTN</sequence>
<dbReference type="GO" id="GO:0003677">
    <property type="term" value="F:DNA binding"/>
    <property type="evidence" value="ECO:0007669"/>
    <property type="project" value="UniProtKB-KW"/>
</dbReference>
<feature type="compositionally biased region" description="Polar residues" evidence="2">
    <location>
        <begin position="140"/>
        <end position="153"/>
    </location>
</feature>
<keyword evidence="1 4" id="KW-0238">DNA-binding</keyword>
<name>A0A7W8A4S6_9ACTN</name>
<dbReference type="PRINTS" id="PR00040">
    <property type="entry name" value="HTHMERR"/>
</dbReference>
<evidence type="ECO:0000259" key="3">
    <source>
        <dbReference type="PROSITE" id="PS50937"/>
    </source>
</evidence>
<feature type="domain" description="HTH merR-type" evidence="3">
    <location>
        <begin position="1"/>
        <end position="68"/>
    </location>
</feature>
<accession>A0A7W8A4S6</accession>
<dbReference type="GO" id="GO:0003700">
    <property type="term" value="F:DNA-binding transcription factor activity"/>
    <property type="evidence" value="ECO:0007669"/>
    <property type="project" value="InterPro"/>
</dbReference>
<reference evidence="4 5" key="1">
    <citation type="submission" date="2020-08" db="EMBL/GenBank/DDBJ databases">
        <title>Genomic Encyclopedia of Type Strains, Phase IV (KMG-IV): sequencing the most valuable type-strain genomes for metagenomic binning, comparative biology and taxonomic classification.</title>
        <authorList>
            <person name="Goeker M."/>
        </authorList>
    </citation>
    <scope>NUCLEOTIDE SEQUENCE [LARGE SCALE GENOMIC DNA]</scope>
    <source>
        <strain evidence="4 5">DSM 45385</strain>
    </source>
</reference>
<dbReference type="AlphaFoldDB" id="A0A7W8A4S6"/>
<dbReference type="PANTHER" id="PTHR30204:SF97">
    <property type="entry name" value="MERR FAMILY REGULATORY PROTEIN"/>
    <property type="match status" value="1"/>
</dbReference>
<dbReference type="EMBL" id="JACHIN010000006">
    <property type="protein sequence ID" value="MBB5079528.1"/>
    <property type="molecule type" value="Genomic_DNA"/>
</dbReference>
<dbReference type="PROSITE" id="PS00552">
    <property type="entry name" value="HTH_MERR_1"/>
    <property type="match status" value="1"/>
</dbReference>
<dbReference type="Gene3D" id="1.10.1660.10">
    <property type="match status" value="1"/>
</dbReference>
<dbReference type="PROSITE" id="PS50937">
    <property type="entry name" value="HTH_MERR_2"/>
    <property type="match status" value="1"/>
</dbReference>
<evidence type="ECO:0000256" key="2">
    <source>
        <dbReference type="SAM" id="MobiDB-lite"/>
    </source>
</evidence>
<dbReference type="Pfam" id="PF13411">
    <property type="entry name" value="MerR_1"/>
    <property type="match status" value="1"/>
</dbReference>